<keyword evidence="6" id="KW-1003">Cell membrane</keyword>
<dbReference type="GO" id="GO:0005829">
    <property type="term" value="C:cytosol"/>
    <property type="evidence" value="ECO:0007669"/>
    <property type="project" value="UniProtKB-SubCell"/>
</dbReference>
<evidence type="ECO:0000256" key="1">
    <source>
        <dbReference type="ARBA" id="ARBA00004245"/>
    </source>
</evidence>
<proteinExistence type="predicted"/>
<protein>
    <recommendedName>
        <fullName evidence="18">Microtubule-associated protein</fullName>
    </recommendedName>
</protein>
<evidence type="ECO:0000256" key="16">
    <source>
        <dbReference type="ARBA" id="ARBA00023212"/>
    </source>
</evidence>
<dbReference type="PANTHER" id="PTHR11501">
    <property type="entry name" value="MICROTUBULE-ASSOCIATED PROTEIN"/>
    <property type="match status" value="1"/>
</dbReference>
<feature type="region of interest" description="Disordered" evidence="19">
    <location>
        <begin position="1"/>
        <end position="230"/>
    </location>
</feature>
<organism evidence="20 21">
    <name type="scientific">Ailuropoda melanoleuca</name>
    <name type="common">Giant panda</name>
    <dbReference type="NCBI Taxonomy" id="9646"/>
    <lineage>
        <taxon>Eukaryota</taxon>
        <taxon>Metazoa</taxon>
        <taxon>Chordata</taxon>
        <taxon>Craniata</taxon>
        <taxon>Vertebrata</taxon>
        <taxon>Euteleostomi</taxon>
        <taxon>Mammalia</taxon>
        <taxon>Eutheria</taxon>
        <taxon>Laurasiatheria</taxon>
        <taxon>Carnivora</taxon>
        <taxon>Caniformia</taxon>
        <taxon>Ursidae</taxon>
        <taxon>Ailuropoda</taxon>
    </lineage>
</organism>
<evidence type="ECO:0000256" key="10">
    <source>
        <dbReference type="ARBA" id="ARBA00022553"/>
    </source>
</evidence>
<evidence type="ECO:0000256" key="4">
    <source>
        <dbReference type="ARBA" id="ARBA00004489"/>
    </source>
</evidence>
<dbReference type="GO" id="GO:0030425">
    <property type="term" value="C:dendrite"/>
    <property type="evidence" value="ECO:0007669"/>
    <property type="project" value="UniProtKB-SubCell"/>
</dbReference>
<evidence type="ECO:0000256" key="5">
    <source>
        <dbReference type="ARBA" id="ARBA00004514"/>
    </source>
</evidence>
<evidence type="ECO:0000256" key="3">
    <source>
        <dbReference type="ARBA" id="ARBA00004413"/>
    </source>
</evidence>
<comment type="subcellular location">
    <subcellularLocation>
        <location evidence="3">Cell membrane</location>
        <topology evidence="3">Peripheral membrane protein</topology>
        <orientation evidence="3">Cytoplasmic side</orientation>
    </subcellularLocation>
    <subcellularLocation>
        <location evidence="4">Cell projection</location>
        <location evidence="4">Axon</location>
    </subcellularLocation>
    <subcellularLocation>
        <location evidence="2">Cell projection</location>
        <location evidence="2">Dendrite</location>
    </subcellularLocation>
    <subcellularLocation>
        <location evidence="1 18">Cytoplasm</location>
        <location evidence="1 18">Cytoskeleton</location>
    </subcellularLocation>
    <subcellularLocation>
        <location evidence="5">Cytoplasm</location>
        <location evidence="5">Cytosol</location>
    </subcellularLocation>
</comment>
<keyword evidence="11 18" id="KW-0493">Microtubule</keyword>
<accession>A0A7N5KEX9</accession>
<evidence type="ECO:0000256" key="13">
    <source>
        <dbReference type="ARBA" id="ARBA00022843"/>
    </source>
</evidence>
<feature type="compositionally biased region" description="Basic and acidic residues" evidence="19">
    <location>
        <begin position="36"/>
        <end position="47"/>
    </location>
</feature>
<dbReference type="GeneTree" id="ENSGT00940000155494"/>
<keyword evidence="15" id="KW-0472">Membrane</keyword>
<feature type="compositionally biased region" description="Low complexity" evidence="19">
    <location>
        <begin position="150"/>
        <end position="188"/>
    </location>
</feature>
<evidence type="ECO:0000256" key="7">
    <source>
        <dbReference type="ARBA" id="ARBA00022481"/>
    </source>
</evidence>
<keyword evidence="8 18" id="KW-0963">Cytoplasm</keyword>
<dbReference type="InterPro" id="IPR002955">
    <property type="entry name" value="Tau"/>
</dbReference>
<feature type="compositionally biased region" description="Basic and acidic residues" evidence="19">
    <location>
        <begin position="1"/>
        <end position="26"/>
    </location>
</feature>
<evidence type="ECO:0000256" key="12">
    <source>
        <dbReference type="ARBA" id="ARBA00022737"/>
    </source>
</evidence>
<evidence type="ECO:0000256" key="17">
    <source>
        <dbReference type="ARBA" id="ARBA00023273"/>
    </source>
</evidence>
<dbReference type="GO" id="GO:0005874">
    <property type="term" value="C:microtubule"/>
    <property type="evidence" value="ECO:0007669"/>
    <property type="project" value="UniProtKB-KW"/>
</dbReference>
<keyword evidence="17" id="KW-0966">Cell projection</keyword>
<dbReference type="Ensembl" id="ENSAMET00000031018.1">
    <property type="protein sequence ID" value="ENSAMEP00000039070.1"/>
    <property type="gene ID" value="ENSAMEG00000014612.2"/>
</dbReference>
<evidence type="ECO:0000256" key="14">
    <source>
        <dbReference type="ARBA" id="ARBA00022990"/>
    </source>
</evidence>
<name>A0A7N5KEX9_AILME</name>
<evidence type="ECO:0000256" key="2">
    <source>
        <dbReference type="ARBA" id="ARBA00004279"/>
    </source>
</evidence>
<keyword evidence="10" id="KW-0597">Phosphoprotein</keyword>
<dbReference type="GO" id="GO:0000226">
    <property type="term" value="P:microtubule cytoskeleton organization"/>
    <property type="evidence" value="ECO:0007669"/>
    <property type="project" value="TreeGrafter"/>
</dbReference>
<reference evidence="20 21" key="1">
    <citation type="journal article" date="2010" name="Nature">
        <title>The sequence and de novo assembly of the giant panda genome.</title>
        <authorList>
            <person name="Li R."/>
            <person name="Fan W."/>
            <person name="Tian G."/>
            <person name="Zhu H."/>
            <person name="He L."/>
            <person name="Cai J."/>
            <person name="Huang Q."/>
            <person name="Cai Q."/>
            <person name="Li B."/>
            <person name="Bai Y."/>
            <person name="Zhang Z."/>
            <person name="Zhang Y."/>
            <person name="Wang W."/>
            <person name="Li J."/>
            <person name="Wei F."/>
            <person name="Li H."/>
            <person name="Jian M."/>
            <person name="Li J."/>
            <person name="Zhang Z."/>
            <person name="Nielsen R."/>
            <person name="Li D."/>
            <person name="Gu W."/>
            <person name="Yang Z."/>
            <person name="Xuan Z."/>
            <person name="Ryder O.A."/>
            <person name="Leung F.C."/>
            <person name="Zhou Y."/>
            <person name="Cao J."/>
            <person name="Sun X."/>
            <person name="Fu Y."/>
            <person name="Fang X."/>
            <person name="Guo X."/>
            <person name="Wang B."/>
            <person name="Hou R."/>
            <person name="Shen F."/>
            <person name="Mu B."/>
            <person name="Ni P."/>
            <person name="Lin R."/>
            <person name="Qian W."/>
            <person name="Wang G."/>
            <person name="Yu C."/>
            <person name="Nie W."/>
            <person name="Wang J."/>
            <person name="Wu Z."/>
            <person name="Liang H."/>
            <person name="Min J."/>
            <person name="Wu Q."/>
            <person name="Cheng S."/>
            <person name="Ruan J."/>
            <person name="Wang M."/>
            <person name="Shi Z."/>
            <person name="Wen M."/>
            <person name="Liu B."/>
            <person name="Ren X."/>
            <person name="Zheng H."/>
            <person name="Dong D."/>
            <person name="Cook K."/>
            <person name="Shan G."/>
            <person name="Zhang H."/>
            <person name="Kosiol C."/>
            <person name="Xie X."/>
            <person name="Lu Z."/>
            <person name="Zheng H."/>
            <person name="Li Y."/>
            <person name="Steiner C.C."/>
            <person name="Lam T.T."/>
            <person name="Lin S."/>
            <person name="Zhang Q."/>
            <person name="Li G."/>
            <person name="Tian J."/>
            <person name="Gong T."/>
            <person name="Liu H."/>
            <person name="Zhang D."/>
            <person name="Fang L."/>
            <person name="Ye C."/>
            <person name="Zhang J."/>
            <person name="Hu W."/>
            <person name="Xu A."/>
            <person name="Ren Y."/>
            <person name="Zhang G."/>
            <person name="Bruford M.W."/>
            <person name="Li Q."/>
            <person name="Ma L."/>
            <person name="Guo Y."/>
            <person name="An N."/>
            <person name="Hu Y."/>
            <person name="Zheng Y."/>
            <person name="Shi Y."/>
            <person name="Li Z."/>
            <person name="Liu Q."/>
            <person name="Chen Y."/>
            <person name="Zhao J."/>
            <person name="Qu N."/>
            <person name="Zhao S."/>
            <person name="Tian F."/>
            <person name="Wang X."/>
            <person name="Wang H."/>
            <person name="Xu L."/>
            <person name="Liu X."/>
            <person name="Vinar T."/>
            <person name="Wang Y."/>
            <person name="Lam T.W."/>
            <person name="Yiu S.M."/>
            <person name="Liu S."/>
            <person name="Zhang H."/>
            <person name="Li D."/>
            <person name="Huang Y."/>
            <person name="Wang X."/>
            <person name="Yang G."/>
            <person name="Jiang Z."/>
            <person name="Wang J."/>
            <person name="Qin N."/>
            <person name="Li L."/>
            <person name="Li J."/>
            <person name="Bolund L."/>
            <person name="Kristiansen K."/>
            <person name="Wong G.K."/>
            <person name="Olson M."/>
            <person name="Zhang X."/>
            <person name="Li S."/>
            <person name="Yang H."/>
            <person name="Wang J."/>
            <person name="Wang J."/>
        </authorList>
    </citation>
    <scope>NUCLEOTIDE SEQUENCE [LARGE SCALE GENOMIC DNA]</scope>
</reference>
<keyword evidence="21" id="KW-1185">Reference proteome</keyword>
<evidence type="ECO:0000256" key="11">
    <source>
        <dbReference type="ARBA" id="ARBA00022701"/>
    </source>
</evidence>
<dbReference type="AlphaFoldDB" id="A0A7N5KEX9"/>
<reference evidence="20" key="2">
    <citation type="submission" date="2025-08" db="UniProtKB">
        <authorList>
            <consortium name="Ensembl"/>
        </authorList>
    </citation>
    <scope>IDENTIFICATION</scope>
</reference>
<feature type="compositionally biased region" description="Polar residues" evidence="19">
    <location>
        <begin position="64"/>
        <end position="74"/>
    </location>
</feature>
<sequence length="405" mass="42843">MAEPRQEFTATEDHAGTYGMEERKDLPSQGGYTLLQDHEGDMDHGLKESPLQTPADDGSEEPGSETSDAKSTPTAEAEEAGIGDTPSLEDQAAGHVTQARMVSKGKDGTGPEDKKAKGADGKTGTKIATPRGAAPPGQKGQANATRIPAKTTPSPKTPPGESGKSGDRSGYSSPGSPGTPGSRSRTPSLPTPPTREPKKVAVVRTPPKSPSSAKSRLQTAPVPMPDLKNVRSKIGSTENLKHQPGGGKVQIVYKPVDLSKVTSKCGWEGWRGWADEGSAGGGTCWDPGWGAAGCPVSLLSGVPCWPRQSREGGQMLVLNPDSRFSERAHVGPLELGEGLIWLPEAGLWIVSVWSPADMAGRFTSRRHAPTVTSFQQKRRLELCHAYLSPRHPAPCRNQSCLSIFL</sequence>
<evidence type="ECO:0000256" key="6">
    <source>
        <dbReference type="ARBA" id="ARBA00022475"/>
    </source>
</evidence>
<evidence type="ECO:0000256" key="15">
    <source>
        <dbReference type="ARBA" id="ARBA00023136"/>
    </source>
</evidence>
<dbReference type="InterPro" id="IPR001084">
    <property type="entry name" value="MAP_tubulin-bd_rpt"/>
</dbReference>
<dbReference type="PROSITE" id="PS51491">
    <property type="entry name" value="TAU_MAP_2"/>
    <property type="match status" value="1"/>
</dbReference>
<keyword evidence="9" id="KW-1017">Isopeptide bond</keyword>
<evidence type="ECO:0000313" key="21">
    <source>
        <dbReference type="Proteomes" id="UP000008912"/>
    </source>
</evidence>
<evidence type="ECO:0000313" key="20">
    <source>
        <dbReference type="Ensembl" id="ENSAMEP00000039070.1"/>
    </source>
</evidence>
<dbReference type="Proteomes" id="UP000008912">
    <property type="component" value="Unassembled WGS sequence"/>
</dbReference>
<dbReference type="InterPro" id="IPR027324">
    <property type="entry name" value="MAP2/MAP4/Tau"/>
</dbReference>
<dbReference type="GO" id="GO:0005886">
    <property type="term" value="C:plasma membrane"/>
    <property type="evidence" value="ECO:0007669"/>
    <property type="project" value="UniProtKB-SubCell"/>
</dbReference>
<keyword evidence="13" id="KW-0832">Ubl conjugation</keyword>
<gene>
    <name evidence="20" type="primary">MAPT</name>
</gene>
<evidence type="ECO:0000256" key="8">
    <source>
        <dbReference type="ARBA" id="ARBA00022490"/>
    </source>
</evidence>
<keyword evidence="14" id="KW-0007">Acetylation</keyword>
<evidence type="ECO:0000256" key="18">
    <source>
        <dbReference type="RuleBase" id="RU000686"/>
    </source>
</evidence>
<keyword evidence="7" id="KW-0488">Methylation</keyword>
<keyword evidence="16 18" id="KW-0206">Cytoskeleton</keyword>
<keyword evidence="12" id="KW-0677">Repeat</keyword>
<dbReference type="Pfam" id="PF00418">
    <property type="entry name" value="Tubulin-binding"/>
    <property type="match status" value="1"/>
</dbReference>
<evidence type="ECO:0000256" key="9">
    <source>
        <dbReference type="ARBA" id="ARBA00022499"/>
    </source>
</evidence>
<reference evidence="20" key="3">
    <citation type="submission" date="2025-09" db="UniProtKB">
        <authorList>
            <consortium name="Ensembl"/>
        </authorList>
    </citation>
    <scope>IDENTIFICATION</scope>
</reference>
<dbReference type="PANTHER" id="PTHR11501:SF14">
    <property type="entry name" value="MICROTUBULE-ASSOCIATED PROTEIN TAU"/>
    <property type="match status" value="1"/>
</dbReference>
<dbReference type="GO" id="GO:0031175">
    <property type="term" value="P:neuron projection development"/>
    <property type="evidence" value="ECO:0007669"/>
    <property type="project" value="TreeGrafter"/>
</dbReference>
<feature type="compositionally biased region" description="Basic and acidic residues" evidence="19">
    <location>
        <begin position="104"/>
        <end position="120"/>
    </location>
</feature>
<dbReference type="PROSITE" id="PS00229">
    <property type="entry name" value="TAU_MAP_1"/>
    <property type="match status" value="1"/>
</dbReference>
<dbReference type="GO" id="GO:0008017">
    <property type="term" value="F:microtubule binding"/>
    <property type="evidence" value="ECO:0007669"/>
    <property type="project" value="InterPro"/>
</dbReference>
<dbReference type="GO" id="GO:0030424">
    <property type="term" value="C:axon"/>
    <property type="evidence" value="ECO:0007669"/>
    <property type="project" value="UniProtKB-SubCell"/>
</dbReference>
<dbReference type="PRINTS" id="PR01261">
    <property type="entry name" value="TAUPROTEIN"/>
</dbReference>
<evidence type="ECO:0000256" key="19">
    <source>
        <dbReference type="SAM" id="MobiDB-lite"/>
    </source>
</evidence>